<proteinExistence type="predicted"/>
<evidence type="ECO:0000256" key="1">
    <source>
        <dbReference type="SAM" id="MobiDB-lite"/>
    </source>
</evidence>
<dbReference type="PROSITE" id="PS50245">
    <property type="entry name" value="CAP_GLY_2"/>
    <property type="match status" value="2"/>
</dbReference>
<dbReference type="SUPFAM" id="SSF74924">
    <property type="entry name" value="Cap-Gly domain"/>
    <property type="match status" value="2"/>
</dbReference>
<dbReference type="STRING" id="7395.A0A1A9VR64"/>
<dbReference type="InterPro" id="IPR036859">
    <property type="entry name" value="CAP-Gly_dom_sf"/>
</dbReference>
<sequence length="383" mass="42803">MRYSFRASANKQNFDINRRQSYHGAILTHDTEQFIIGQRVWVGGIRPGQIAYIGETHFAPGEWAGVVLDEPNGKNDGCVSGKRYFQCEPKRGIFSRLTRLTLSPLPGAQTLASPLQKNSPERSRTVSPTASTRSSFLRIPGKNGLTVGDRIIVSSGFGSRPGILRYLGETQFASGNWCGIELDEATGKNDGSVDGVRYFECKPKYGVFVPIAKVSLSPSSKKTRLSRTGSRESLTSVGTFNSIASTNTSRLRLNSQDLLREKQSHIEQIMIERELDREDSQNQALQYQKNINEVITYSDITYRPTSALQSRLLQTTQLPSRSTRLTYSGEQRRPLTTIVPSLIKRSSLTQRSQMRSPTASSTTGSAKKVWFCDQKKQYFPTRL</sequence>
<dbReference type="Proteomes" id="UP000078200">
    <property type="component" value="Unassembled WGS sequence"/>
</dbReference>
<dbReference type="PANTHER" id="PTHR18916:SF93">
    <property type="entry name" value="RESTIN HOMOLOG"/>
    <property type="match status" value="1"/>
</dbReference>
<evidence type="ECO:0000259" key="2">
    <source>
        <dbReference type="PROSITE" id="PS50245"/>
    </source>
</evidence>
<dbReference type="SMART" id="SM01052">
    <property type="entry name" value="CAP_GLY"/>
    <property type="match status" value="2"/>
</dbReference>
<feature type="domain" description="CAP-Gly" evidence="2">
    <location>
        <begin position="168"/>
        <end position="210"/>
    </location>
</feature>
<protein>
    <recommendedName>
        <fullName evidence="2">CAP-Gly domain-containing protein</fullName>
    </recommendedName>
</protein>
<evidence type="ECO:0000313" key="4">
    <source>
        <dbReference type="Proteomes" id="UP000078200"/>
    </source>
</evidence>
<dbReference type="PANTHER" id="PTHR18916">
    <property type="entry name" value="DYNACTIN 1-RELATED MICROTUBULE-BINDING"/>
    <property type="match status" value="1"/>
</dbReference>
<dbReference type="PROSITE" id="PS00845">
    <property type="entry name" value="CAP_GLY_1"/>
    <property type="match status" value="2"/>
</dbReference>
<feature type="domain" description="CAP-Gly" evidence="2">
    <location>
        <begin position="54"/>
        <end position="96"/>
    </location>
</feature>
<dbReference type="Gene3D" id="2.30.30.190">
    <property type="entry name" value="CAP Gly-rich-like domain"/>
    <property type="match status" value="2"/>
</dbReference>
<evidence type="ECO:0000313" key="3">
    <source>
        <dbReference type="EnsemblMetazoa" id="GAUT044931-PA"/>
    </source>
</evidence>
<dbReference type="EnsemblMetazoa" id="GAUT044931-RA">
    <property type="protein sequence ID" value="GAUT044931-PA"/>
    <property type="gene ID" value="GAUT044931"/>
</dbReference>
<dbReference type="AlphaFoldDB" id="A0A1A9VR64"/>
<feature type="region of interest" description="Disordered" evidence="1">
    <location>
        <begin position="109"/>
        <end position="132"/>
    </location>
</feature>
<dbReference type="Pfam" id="PF01302">
    <property type="entry name" value="CAP_GLY"/>
    <property type="match status" value="2"/>
</dbReference>
<dbReference type="InterPro" id="IPR000938">
    <property type="entry name" value="CAP-Gly_domain"/>
</dbReference>
<accession>A0A1A9VR64</accession>
<organism evidence="3 4">
    <name type="scientific">Glossina austeni</name>
    <name type="common">Savannah tsetse fly</name>
    <dbReference type="NCBI Taxonomy" id="7395"/>
    <lineage>
        <taxon>Eukaryota</taxon>
        <taxon>Metazoa</taxon>
        <taxon>Ecdysozoa</taxon>
        <taxon>Arthropoda</taxon>
        <taxon>Hexapoda</taxon>
        <taxon>Insecta</taxon>
        <taxon>Pterygota</taxon>
        <taxon>Neoptera</taxon>
        <taxon>Endopterygota</taxon>
        <taxon>Diptera</taxon>
        <taxon>Brachycera</taxon>
        <taxon>Muscomorpha</taxon>
        <taxon>Hippoboscoidea</taxon>
        <taxon>Glossinidae</taxon>
        <taxon>Glossina</taxon>
    </lineage>
</organism>
<keyword evidence="4" id="KW-1185">Reference proteome</keyword>
<name>A0A1A9VR64_GLOAU</name>
<reference evidence="3" key="1">
    <citation type="submission" date="2020-05" db="UniProtKB">
        <authorList>
            <consortium name="EnsemblMetazoa"/>
        </authorList>
    </citation>
    <scope>IDENTIFICATION</scope>
    <source>
        <strain evidence="3">TTRI</strain>
    </source>
</reference>
<dbReference type="VEuPathDB" id="VectorBase:GAUT044931"/>